<dbReference type="Gene3D" id="3.30.460.10">
    <property type="entry name" value="Beta Polymerase, domain 2"/>
    <property type="match status" value="1"/>
</dbReference>
<sequence>MNIPGIDKKYCELVTNTLKQFPEIESAILFGSRAIGSYKNGSDIDIAIKGKAITNGICVKVSGILNEELPLPWKFDVIHFDSIQHSSLIDHINRVGTLIYG</sequence>
<name>A0A4R2GI02_9BACT</name>
<dbReference type="CDD" id="cd05403">
    <property type="entry name" value="NT_KNTase_like"/>
    <property type="match status" value="1"/>
</dbReference>
<dbReference type="Pfam" id="PF18765">
    <property type="entry name" value="Polbeta"/>
    <property type="match status" value="1"/>
</dbReference>
<keyword evidence="3" id="KW-1185">Reference proteome</keyword>
<dbReference type="AlphaFoldDB" id="A0A4R2GI02"/>
<dbReference type="SUPFAM" id="SSF81301">
    <property type="entry name" value="Nucleotidyltransferase"/>
    <property type="match status" value="1"/>
</dbReference>
<dbReference type="InterPro" id="IPR043519">
    <property type="entry name" value="NT_sf"/>
</dbReference>
<dbReference type="InterPro" id="IPR041633">
    <property type="entry name" value="Polbeta"/>
</dbReference>
<evidence type="ECO:0000313" key="2">
    <source>
        <dbReference type="EMBL" id="TCO06909.1"/>
    </source>
</evidence>
<reference evidence="2 3" key="1">
    <citation type="submission" date="2019-03" db="EMBL/GenBank/DDBJ databases">
        <title>Genomic Encyclopedia of Type Strains, Phase IV (KMG-IV): sequencing the most valuable type-strain genomes for metagenomic binning, comparative biology and taxonomic classification.</title>
        <authorList>
            <person name="Goeker M."/>
        </authorList>
    </citation>
    <scope>NUCLEOTIDE SEQUENCE [LARGE SCALE GENOMIC DNA]</scope>
    <source>
        <strain evidence="2 3">DSM 24179</strain>
    </source>
</reference>
<dbReference type="Proteomes" id="UP000295221">
    <property type="component" value="Unassembled WGS sequence"/>
</dbReference>
<feature type="domain" description="Polymerase beta nucleotidyltransferase" evidence="1">
    <location>
        <begin position="14"/>
        <end position="100"/>
    </location>
</feature>
<dbReference type="GO" id="GO:0016740">
    <property type="term" value="F:transferase activity"/>
    <property type="evidence" value="ECO:0007669"/>
    <property type="project" value="UniProtKB-KW"/>
</dbReference>
<evidence type="ECO:0000313" key="3">
    <source>
        <dbReference type="Proteomes" id="UP000295221"/>
    </source>
</evidence>
<proteinExistence type="predicted"/>
<protein>
    <submittedName>
        <fullName evidence="2">Nucleotidyltransferase-like protein</fullName>
    </submittedName>
</protein>
<dbReference type="RefSeq" id="WP_132434505.1">
    <property type="nucleotide sequence ID" value="NZ_SLWK01000011.1"/>
</dbReference>
<keyword evidence="2" id="KW-0808">Transferase</keyword>
<organism evidence="2 3">
    <name type="scientific">Natronoflexus pectinivorans</name>
    <dbReference type="NCBI Taxonomy" id="682526"/>
    <lineage>
        <taxon>Bacteria</taxon>
        <taxon>Pseudomonadati</taxon>
        <taxon>Bacteroidota</taxon>
        <taxon>Bacteroidia</taxon>
        <taxon>Marinilabiliales</taxon>
        <taxon>Marinilabiliaceae</taxon>
        <taxon>Natronoflexus</taxon>
    </lineage>
</organism>
<accession>A0A4R2GI02</accession>
<dbReference type="OrthoDB" id="9803106at2"/>
<evidence type="ECO:0000259" key="1">
    <source>
        <dbReference type="Pfam" id="PF18765"/>
    </source>
</evidence>
<dbReference type="EMBL" id="SLWK01000011">
    <property type="protein sequence ID" value="TCO06909.1"/>
    <property type="molecule type" value="Genomic_DNA"/>
</dbReference>
<gene>
    <name evidence="2" type="ORF">EV194_11125</name>
</gene>
<comment type="caution">
    <text evidence="2">The sequence shown here is derived from an EMBL/GenBank/DDBJ whole genome shotgun (WGS) entry which is preliminary data.</text>
</comment>